<dbReference type="AlphaFoldDB" id="A0AAD9N858"/>
<evidence type="ECO:0000256" key="4">
    <source>
        <dbReference type="ARBA" id="ARBA00023163"/>
    </source>
</evidence>
<evidence type="ECO:0000256" key="1">
    <source>
        <dbReference type="ARBA" id="ARBA00004123"/>
    </source>
</evidence>
<name>A0AAD9N858_9ANNE</name>
<dbReference type="PIRSF" id="PIRSF038098">
    <property type="entry name" value="SOX-12/11/4a"/>
    <property type="match status" value="1"/>
</dbReference>
<comment type="subcellular location">
    <subcellularLocation>
        <location evidence="1">Nucleus</location>
    </subcellularLocation>
</comment>
<dbReference type="Pfam" id="PF00505">
    <property type="entry name" value="HMG_box"/>
    <property type="match status" value="1"/>
</dbReference>
<keyword evidence="2" id="KW-0805">Transcription regulation</keyword>
<dbReference type="CDD" id="cd22029">
    <property type="entry name" value="HMG-box_SoxC"/>
    <property type="match status" value="1"/>
</dbReference>
<evidence type="ECO:0000259" key="8">
    <source>
        <dbReference type="PROSITE" id="PS50118"/>
    </source>
</evidence>
<proteinExistence type="predicted"/>
<feature type="domain" description="HMG box" evidence="8">
    <location>
        <begin position="48"/>
        <end position="116"/>
    </location>
</feature>
<feature type="compositionally biased region" description="Polar residues" evidence="7">
    <location>
        <begin position="27"/>
        <end position="39"/>
    </location>
</feature>
<protein>
    <recommendedName>
        <fullName evidence="8">HMG box domain-containing protein</fullName>
    </recommendedName>
</protein>
<dbReference type="GO" id="GO:0001228">
    <property type="term" value="F:DNA-binding transcription activator activity, RNA polymerase II-specific"/>
    <property type="evidence" value="ECO:0007669"/>
    <property type="project" value="TreeGrafter"/>
</dbReference>
<evidence type="ECO:0000256" key="2">
    <source>
        <dbReference type="ARBA" id="ARBA00023015"/>
    </source>
</evidence>
<accession>A0AAD9N858</accession>
<evidence type="ECO:0000256" key="6">
    <source>
        <dbReference type="PROSITE-ProRule" id="PRU00267"/>
    </source>
</evidence>
<dbReference type="FunFam" id="1.10.30.10:FF:000007">
    <property type="entry name" value="Transcription factor SOX"/>
    <property type="match status" value="1"/>
</dbReference>
<keyword evidence="5 6" id="KW-0539">Nucleus</keyword>
<feature type="region of interest" description="Disordered" evidence="7">
    <location>
        <begin position="1"/>
        <end position="39"/>
    </location>
</feature>
<keyword evidence="10" id="KW-1185">Reference proteome</keyword>
<gene>
    <name evidence="9" type="ORF">LSH36_187g03028</name>
</gene>
<feature type="region of interest" description="Disordered" evidence="7">
    <location>
        <begin position="123"/>
        <end position="180"/>
    </location>
</feature>
<dbReference type="GO" id="GO:0007420">
    <property type="term" value="P:brain development"/>
    <property type="evidence" value="ECO:0007669"/>
    <property type="project" value="TreeGrafter"/>
</dbReference>
<keyword evidence="4" id="KW-0804">Transcription</keyword>
<dbReference type="Gene3D" id="1.10.30.10">
    <property type="entry name" value="High mobility group box domain"/>
    <property type="match status" value="1"/>
</dbReference>
<feature type="compositionally biased region" description="Polar residues" evidence="7">
    <location>
        <begin position="1"/>
        <end position="13"/>
    </location>
</feature>
<evidence type="ECO:0000256" key="3">
    <source>
        <dbReference type="ARBA" id="ARBA00023125"/>
    </source>
</evidence>
<dbReference type="EMBL" id="JAODUP010000187">
    <property type="protein sequence ID" value="KAK2157659.1"/>
    <property type="molecule type" value="Genomic_DNA"/>
</dbReference>
<reference evidence="9" key="1">
    <citation type="journal article" date="2023" name="Mol. Biol. Evol.">
        <title>Third-Generation Sequencing Reveals the Adaptive Role of the Epigenome in Three Deep-Sea Polychaetes.</title>
        <authorList>
            <person name="Perez M."/>
            <person name="Aroh O."/>
            <person name="Sun Y."/>
            <person name="Lan Y."/>
            <person name="Juniper S.K."/>
            <person name="Young C.R."/>
            <person name="Angers B."/>
            <person name="Qian P.Y."/>
        </authorList>
    </citation>
    <scope>NUCLEOTIDE SEQUENCE</scope>
    <source>
        <strain evidence="9">P08H-3</strain>
    </source>
</reference>
<dbReference type="InterPro" id="IPR050140">
    <property type="entry name" value="SRY-related_HMG-box_TF-like"/>
</dbReference>
<dbReference type="GO" id="GO:0005634">
    <property type="term" value="C:nucleus"/>
    <property type="evidence" value="ECO:0007669"/>
    <property type="project" value="UniProtKB-SubCell"/>
</dbReference>
<dbReference type="PROSITE" id="PS50118">
    <property type="entry name" value="HMG_BOX_2"/>
    <property type="match status" value="1"/>
</dbReference>
<dbReference type="GO" id="GO:0030182">
    <property type="term" value="P:neuron differentiation"/>
    <property type="evidence" value="ECO:0007669"/>
    <property type="project" value="TreeGrafter"/>
</dbReference>
<dbReference type="SMART" id="SM00398">
    <property type="entry name" value="HMG"/>
    <property type="match status" value="1"/>
</dbReference>
<sequence length="412" mass="44849">MVPQNGQSGSSDSEMPAEYDEFGSKHINPNTRTPYSDATQCKKVTNHVKRPMNAFMVWSQIERRKISEVQPAMHNAEISKRLGKRWKMLSDEQRQPYIEEAERLKVLHLQEYPDYKYRPRKKVKGAAAKVSESKPTKSSAAKSASRLDTKHRNSPPLSSNSVLGLSPKHGVMKASHSPTSLTNTANRLKLKLTIDKKFKDSIKASKHVPMSMSQLTPPAKVPSSPSMDSPATPESASFYHDEVLEIFPKGSPQDIKPNLPPVYGSATGSSQCPAPHQQTLLQVVQPASLQTTTLSGTTTTTLQAAASGPTVAGQADSSLADLDNLNLDNLLQLPSNWQLELNSLDLGKLADADLNLDINPSTVVSQPAQPVIPQASATGSHFEFPDYSAPEVTEMIGGDWFDADLSSLIATQ</sequence>
<dbReference type="InterPro" id="IPR017386">
    <property type="entry name" value="SOX-12/11/4"/>
</dbReference>
<dbReference type="PANTHER" id="PTHR10270">
    <property type="entry name" value="SOX TRANSCRIPTION FACTOR"/>
    <property type="match status" value="1"/>
</dbReference>
<keyword evidence="3 6" id="KW-0238">DNA-binding</keyword>
<dbReference type="SUPFAM" id="SSF47095">
    <property type="entry name" value="HMG-box"/>
    <property type="match status" value="1"/>
</dbReference>
<dbReference type="InterPro" id="IPR036910">
    <property type="entry name" value="HMG_box_dom_sf"/>
</dbReference>
<dbReference type="InterPro" id="IPR009071">
    <property type="entry name" value="HMG_box_dom"/>
</dbReference>
<evidence type="ECO:0000313" key="9">
    <source>
        <dbReference type="EMBL" id="KAK2157659.1"/>
    </source>
</evidence>
<feature type="region of interest" description="Disordered" evidence="7">
    <location>
        <begin position="211"/>
        <end position="234"/>
    </location>
</feature>
<dbReference type="PANTHER" id="PTHR10270:SF323">
    <property type="entry name" value="TRANSCRIPTION FACTOR SOX-14-RELATED"/>
    <property type="match status" value="1"/>
</dbReference>
<evidence type="ECO:0000256" key="5">
    <source>
        <dbReference type="ARBA" id="ARBA00023242"/>
    </source>
</evidence>
<dbReference type="GO" id="GO:0000978">
    <property type="term" value="F:RNA polymerase II cis-regulatory region sequence-specific DNA binding"/>
    <property type="evidence" value="ECO:0007669"/>
    <property type="project" value="TreeGrafter"/>
</dbReference>
<dbReference type="Proteomes" id="UP001208570">
    <property type="component" value="Unassembled WGS sequence"/>
</dbReference>
<evidence type="ECO:0000313" key="10">
    <source>
        <dbReference type="Proteomes" id="UP001208570"/>
    </source>
</evidence>
<evidence type="ECO:0000256" key="7">
    <source>
        <dbReference type="SAM" id="MobiDB-lite"/>
    </source>
</evidence>
<dbReference type="GO" id="GO:0000122">
    <property type="term" value="P:negative regulation of transcription by RNA polymerase II"/>
    <property type="evidence" value="ECO:0007669"/>
    <property type="project" value="TreeGrafter"/>
</dbReference>
<feature type="compositionally biased region" description="Polar residues" evidence="7">
    <location>
        <begin position="223"/>
        <end position="234"/>
    </location>
</feature>
<feature type="DNA-binding region" description="HMG box" evidence="6">
    <location>
        <begin position="48"/>
        <end position="116"/>
    </location>
</feature>
<organism evidence="9 10">
    <name type="scientific">Paralvinella palmiformis</name>
    <dbReference type="NCBI Taxonomy" id="53620"/>
    <lineage>
        <taxon>Eukaryota</taxon>
        <taxon>Metazoa</taxon>
        <taxon>Spiralia</taxon>
        <taxon>Lophotrochozoa</taxon>
        <taxon>Annelida</taxon>
        <taxon>Polychaeta</taxon>
        <taxon>Sedentaria</taxon>
        <taxon>Canalipalpata</taxon>
        <taxon>Terebellida</taxon>
        <taxon>Terebelliformia</taxon>
        <taxon>Alvinellidae</taxon>
        <taxon>Paralvinella</taxon>
    </lineage>
</organism>
<comment type="caution">
    <text evidence="9">The sequence shown here is derived from an EMBL/GenBank/DDBJ whole genome shotgun (WGS) entry which is preliminary data.</text>
</comment>